<comment type="caution">
    <text evidence="9">The sequence shown here is derived from an EMBL/GenBank/DDBJ whole genome shotgun (WGS) entry which is preliminary data.</text>
</comment>
<dbReference type="STRING" id="1702214.AL399_06125"/>
<dbReference type="InterPro" id="IPR009060">
    <property type="entry name" value="UBA-like_sf"/>
</dbReference>
<keyword evidence="3 5" id="KW-0251">Elongation factor</keyword>
<organism evidence="9 10">
    <name type="scientific">Candidatus [Bacteroides] periocalifornicus</name>
    <dbReference type="NCBI Taxonomy" id="1702214"/>
    <lineage>
        <taxon>Bacteria</taxon>
        <taxon>Pseudomonadati</taxon>
        <taxon>Bacteroidota</taxon>
    </lineage>
</organism>
<evidence type="ECO:0000256" key="5">
    <source>
        <dbReference type="HAMAP-Rule" id="MF_00050"/>
    </source>
</evidence>
<dbReference type="InterPro" id="IPR014039">
    <property type="entry name" value="Transl_elong_EFTs/EF1B_dimer"/>
</dbReference>
<evidence type="ECO:0000256" key="7">
    <source>
        <dbReference type="RuleBase" id="RU000643"/>
    </source>
</evidence>
<comment type="similarity">
    <text evidence="1 5 6">Belongs to the EF-Ts family.</text>
</comment>
<dbReference type="SUPFAM" id="SSF54713">
    <property type="entry name" value="Elongation factor Ts (EF-Ts), dimerisation domain"/>
    <property type="match status" value="1"/>
</dbReference>
<dbReference type="FunFam" id="1.10.8.10:FF:000001">
    <property type="entry name" value="Elongation factor Ts"/>
    <property type="match status" value="1"/>
</dbReference>
<evidence type="ECO:0000313" key="9">
    <source>
        <dbReference type="EMBL" id="KQM08646.1"/>
    </source>
</evidence>
<accession>A0A0Q4B8G3</accession>
<reference evidence="9" key="1">
    <citation type="submission" date="2015-08" db="EMBL/GenBank/DDBJ databases">
        <title>Candidatus Bacteriodes Periocalifornicus.</title>
        <authorList>
            <person name="McLean J.S."/>
            <person name="Kelley S."/>
        </authorList>
    </citation>
    <scope>NUCLEOTIDE SEQUENCE [LARGE SCALE GENOMIC DNA]</scope>
    <source>
        <strain evidence="9">12B</strain>
    </source>
</reference>
<dbReference type="InterPro" id="IPR001816">
    <property type="entry name" value="Transl_elong_EFTs/EF1B"/>
</dbReference>
<feature type="region of interest" description="Involved in Mg(2+) ion dislocation from EF-Tu" evidence="5">
    <location>
        <begin position="82"/>
        <end position="85"/>
    </location>
</feature>
<dbReference type="Gene3D" id="3.30.479.20">
    <property type="entry name" value="Elongation factor Ts, dimerisation domain"/>
    <property type="match status" value="2"/>
</dbReference>
<dbReference type="NCBIfam" id="TIGR00116">
    <property type="entry name" value="tsf"/>
    <property type="match status" value="1"/>
</dbReference>
<dbReference type="Gene3D" id="1.10.286.20">
    <property type="match status" value="1"/>
</dbReference>
<evidence type="ECO:0000256" key="1">
    <source>
        <dbReference type="ARBA" id="ARBA00005532"/>
    </source>
</evidence>
<dbReference type="EMBL" id="LIIK01000027">
    <property type="protein sequence ID" value="KQM08646.1"/>
    <property type="molecule type" value="Genomic_DNA"/>
</dbReference>
<dbReference type="InterPro" id="IPR018101">
    <property type="entry name" value="Transl_elong_Ts_CS"/>
</dbReference>
<name>A0A0Q4B8G3_9BACT</name>
<comment type="subcellular location">
    <subcellularLocation>
        <location evidence="5 7">Cytoplasm</location>
    </subcellularLocation>
</comment>
<dbReference type="GO" id="GO:0005737">
    <property type="term" value="C:cytoplasm"/>
    <property type="evidence" value="ECO:0007669"/>
    <property type="project" value="UniProtKB-SubCell"/>
</dbReference>
<dbReference type="Pfam" id="PF00889">
    <property type="entry name" value="EF_TS"/>
    <property type="match status" value="1"/>
</dbReference>
<keyword evidence="4 5" id="KW-0648">Protein biosynthesis</keyword>
<dbReference type="HAMAP" id="MF_00050">
    <property type="entry name" value="EF_Ts"/>
    <property type="match status" value="1"/>
</dbReference>
<keyword evidence="5" id="KW-0963">Cytoplasm</keyword>
<dbReference type="PANTHER" id="PTHR11741:SF0">
    <property type="entry name" value="ELONGATION FACTOR TS, MITOCHONDRIAL"/>
    <property type="match status" value="1"/>
</dbReference>
<evidence type="ECO:0000313" key="10">
    <source>
        <dbReference type="Proteomes" id="UP000054172"/>
    </source>
</evidence>
<keyword evidence="10" id="KW-1185">Reference proteome</keyword>
<evidence type="ECO:0000256" key="4">
    <source>
        <dbReference type="ARBA" id="ARBA00022917"/>
    </source>
</evidence>
<dbReference type="PATRIC" id="fig|1702214.3.peg.499"/>
<dbReference type="SUPFAM" id="SSF46934">
    <property type="entry name" value="UBA-like"/>
    <property type="match status" value="1"/>
</dbReference>
<dbReference type="PANTHER" id="PTHR11741">
    <property type="entry name" value="ELONGATION FACTOR TS"/>
    <property type="match status" value="1"/>
</dbReference>
<evidence type="ECO:0000256" key="3">
    <source>
        <dbReference type="ARBA" id="ARBA00022768"/>
    </source>
</evidence>
<evidence type="ECO:0000259" key="8">
    <source>
        <dbReference type="Pfam" id="PF00889"/>
    </source>
</evidence>
<dbReference type="CDD" id="cd14275">
    <property type="entry name" value="UBA_EF-Ts"/>
    <property type="match status" value="1"/>
</dbReference>
<evidence type="ECO:0000256" key="6">
    <source>
        <dbReference type="RuleBase" id="RU000642"/>
    </source>
</evidence>
<comment type="function">
    <text evidence="5 6">Associates with the EF-Tu.GDP complex and induces the exchange of GDP to GTP. It remains bound to the aminoacyl-tRNA.EF-Tu.GTP complex up to the GTP hydrolysis stage on the ribosome.</text>
</comment>
<dbReference type="InterPro" id="IPR036402">
    <property type="entry name" value="EF-Ts_dimer_sf"/>
</dbReference>
<protein>
    <recommendedName>
        <fullName evidence="2 5">Elongation factor Ts</fullName>
        <shortName evidence="5">EF-Ts</shortName>
    </recommendedName>
</protein>
<gene>
    <name evidence="5" type="primary">tsf</name>
    <name evidence="9" type="ORF">AL399_06125</name>
</gene>
<dbReference type="FunFam" id="1.10.286.20:FF:000001">
    <property type="entry name" value="Elongation factor Ts"/>
    <property type="match status" value="1"/>
</dbReference>
<dbReference type="Gene3D" id="1.10.8.10">
    <property type="entry name" value="DNA helicase RuvA subunit, C-terminal domain"/>
    <property type="match status" value="1"/>
</dbReference>
<dbReference type="GO" id="GO:0003746">
    <property type="term" value="F:translation elongation factor activity"/>
    <property type="evidence" value="ECO:0007669"/>
    <property type="project" value="UniProtKB-UniRule"/>
</dbReference>
<proteinExistence type="inferred from homology"/>
<dbReference type="PROSITE" id="PS01127">
    <property type="entry name" value="EF_TS_2"/>
    <property type="match status" value="1"/>
</dbReference>
<sequence length="277" mass="30522">MAEVKIADIKKLREMTGAGMMDCKNALEEANLDFDRAVELIRERGKAIANKRADREASEGVVLAATSKCGCAGAIVALNCETDFVAKNADFIGLAQKILNAALEAGTKDLEVLKELVIEGRKVSELVTERSGVTGEKMQLSYFARVDAPLVASYIHPGNKLATVVGVNKKDANPELVREIAIQVAGMNPVAIDANSLPEEIRKREFEIGKEQARLEGKPEQILEKIAEGRLQKFIKENVLMQQEFFVKDTKDSVEQYLAKVDKDLKVVAMQRYTLVD</sequence>
<dbReference type="PROSITE" id="PS01126">
    <property type="entry name" value="EF_TS_1"/>
    <property type="match status" value="1"/>
</dbReference>
<dbReference type="AlphaFoldDB" id="A0A0Q4B8G3"/>
<evidence type="ECO:0000256" key="2">
    <source>
        <dbReference type="ARBA" id="ARBA00016956"/>
    </source>
</evidence>
<feature type="domain" description="Translation elongation factor EFTs/EF1B dimerisation" evidence="8">
    <location>
        <begin position="73"/>
        <end position="275"/>
    </location>
</feature>
<dbReference type="Proteomes" id="UP000054172">
    <property type="component" value="Unassembled WGS sequence"/>
</dbReference>